<dbReference type="OrthoDB" id="9760034at2"/>
<accession>A0A1V2DUV1</accession>
<dbReference type="GO" id="GO:0005524">
    <property type="term" value="F:ATP binding"/>
    <property type="evidence" value="ECO:0007669"/>
    <property type="project" value="UniProtKB-KW"/>
</dbReference>
<sequence>MYFDHDFEQLDTERPQGMQRTPEAVLHEVFGYESFRPLQEDIVKEVVNGGDALVLMPTGGGKSLCYQVPALVRPGTAIVVSPLIALMQDQVNALRELGVRAAFLNSTMDFEQARATEYALTSGELDLLYCAPERLIQPRTLELLHNTPIALFAIDEAHCVSQWGHDFRSDYLQLSLLAREFPGVPRIALTATADERTRREIAERLCLTEARHFISSFDRPNIQYRIAPKTNANRQLLDFIRSEHPSDSGIVYCLSRNKVEATARMLVEQGFQALPYHAGMSAQDRAHHQERFLREDGIIMVATIAFGMGIDKPDVRFVAHLDLPKSLEAYYQETGRAGRDGNPSTAWMVYGLQDVIKLRQMLEASAGNDQFKRIERQKLDAMLGFCEVTSCRRQVLLRYFGDDLPEPCGNCDTCLNPPETWDGTVAVQKALSCVYRTGQRYGVSYLIDVLRGADNERIRQAGHQAVSTYGIGEELSANEWKSVFRQLVAKGYLRADPDGYGALQLTERCRPILKGEEQVWLRKDPVSRRPAGRGTGNVRTASLEIRDQAAWDHLRACRKALADQQGVPPYVIFHDTTLFEMLERRPRTLAELAEINGVGAAKLEKYGDAFLAALAELDA</sequence>
<dbReference type="InterPro" id="IPR010997">
    <property type="entry name" value="HRDC-like_sf"/>
</dbReference>
<dbReference type="Pfam" id="PF00271">
    <property type="entry name" value="Helicase_C"/>
    <property type="match status" value="1"/>
</dbReference>
<dbReference type="InterPro" id="IPR014001">
    <property type="entry name" value="Helicase_ATP-bd"/>
</dbReference>
<dbReference type="InterPro" id="IPR044876">
    <property type="entry name" value="HRDC_dom_sf"/>
</dbReference>
<dbReference type="Pfam" id="PF16124">
    <property type="entry name" value="RecQ_Zn_bind"/>
    <property type="match status" value="1"/>
</dbReference>
<evidence type="ECO:0000313" key="21">
    <source>
        <dbReference type="Proteomes" id="UP000189339"/>
    </source>
</evidence>
<evidence type="ECO:0000256" key="10">
    <source>
        <dbReference type="ARBA" id="ARBA00022840"/>
    </source>
</evidence>
<dbReference type="SMART" id="SM00490">
    <property type="entry name" value="HELICc"/>
    <property type="match status" value="1"/>
</dbReference>
<dbReference type="SUPFAM" id="SSF47819">
    <property type="entry name" value="HRDC-like"/>
    <property type="match status" value="1"/>
</dbReference>
<keyword evidence="11" id="KW-0238">DNA-binding</keyword>
<comment type="cofactor">
    <cofactor evidence="1">
        <name>Mg(2+)</name>
        <dbReference type="ChEBI" id="CHEBI:18420"/>
    </cofactor>
</comment>
<dbReference type="CDD" id="cd18794">
    <property type="entry name" value="SF2_C_RecQ"/>
    <property type="match status" value="1"/>
</dbReference>
<dbReference type="Pfam" id="PF09382">
    <property type="entry name" value="RQC"/>
    <property type="match status" value="1"/>
</dbReference>
<dbReference type="GO" id="GO:0043138">
    <property type="term" value="F:3'-5' DNA helicase activity"/>
    <property type="evidence" value="ECO:0007669"/>
    <property type="project" value="UniProtKB-EC"/>
</dbReference>
<dbReference type="NCBIfam" id="TIGR01389">
    <property type="entry name" value="recQ"/>
    <property type="match status" value="1"/>
</dbReference>
<comment type="caution">
    <text evidence="20">The sequence shown here is derived from an EMBL/GenBank/DDBJ whole genome shotgun (WGS) entry which is preliminary data.</text>
</comment>
<evidence type="ECO:0000256" key="15">
    <source>
        <dbReference type="ARBA" id="ARBA00034617"/>
    </source>
</evidence>
<keyword evidence="10" id="KW-0067">ATP-binding</keyword>
<dbReference type="RefSeq" id="WP_076723995.1">
    <property type="nucleotide sequence ID" value="NZ_JABWTC010000010.1"/>
</dbReference>
<name>A0A1V2DUV1_9GAMM</name>
<dbReference type="NCBIfam" id="TIGR00614">
    <property type="entry name" value="recQ_fam"/>
    <property type="match status" value="1"/>
</dbReference>
<dbReference type="EMBL" id="MSCW01000005">
    <property type="protein sequence ID" value="ONF44116.1"/>
    <property type="molecule type" value="Genomic_DNA"/>
</dbReference>
<dbReference type="GO" id="GO:0006281">
    <property type="term" value="P:DNA repair"/>
    <property type="evidence" value="ECO:0007669"/>
    <property type="project" value="UniProtKB-KW"/>
</dbReference>
<evidence type="ECO:0000256" key="7">
    <source>
        <dbReference type="ARBA" id="ARBA00022801"/>
    </source>
</evidence>
<comment type="similarity">
    <text evidence="3">Belongs to the helicase family. RecQ subfamily.</text>
</comment>
<dbReference type="InterPro" id="IPR027417">
    <property type="entry name" value="P-loop_NTPase"/>
</dbReference>
<dbReference type="InterPro" id="IPR036388">
    <property type="entry name" value="WH-like_DNA-bd_sf"/>
</dbReference>
<dbReference type="CDD" id="cd17920">
    <property type="entry name" value="DEXHc_RecQ"/>
    <property type="match status" value="1"/>
</dbReference>
<keyword evidence="4" id="KW-0479">Metal-binding</keyword>
<dbReference type="GO" id="GO:0005737">
    <property type="term" value="C:cytoplasm"/>
    <property type="evidence" value="ECO:0007669"/>
    <property type="project" value="TreeGrafter"/>
</dbReference>
<dbReference type="Pfam" id="PF00270">
    <property type="entry name" value="DEAD"/>
    <property type="match status" value="1"/>
</dbReference>
<dbReference type="Gene3D" id="1.10.10.10">
    <property type="entry name" value="Winged helix-like DNA-binding domain superfamily/Winged helix DNA-binding domain"/>
    <property type="match status" value="1"/>
</dbReference>
<dbReference type="Gene3D" id="1.10.150.80">
    <property type="entry name" value="HRDC domain"/>
    <property type="match status" value="1"/>
</dbReference>
<dbReference type="InterPro" id="IPR006293">
    <property type="entry name" value="DNA_helicase_ATP-dep_RecQ_bac"/>
</dbReference>
<dbReference type="GO" id="GO:0043590">
    <property type="term" value="C:bacterial nucleoid"/>
    <property type="evidence" value="ECO:0007669"/>
    <property type="project" value="TreeGrafter"/>
</dbReference>
<dbReference type="GO" id="GO:0009432">
    <property type="term" value="P:SOS response"/>
    <property type="evidence" value="ECO:0007669"/>
    <property type="project" value="UniProtKB-UniRule"/>
</dbReference>
<dbReference type="GO" id="GO:0016787">
    <property type="term" value="F:hydrolase activity"/>
    <property type="evidence" value="ECO:0007669"/>
    <property type="project" value="UniProtKB-KW"/>
</dbReference>
<dbReference type="FunFam" id="1.10.10.10:FF:000175">
    <property type="entry name" value="ATP-dependent DNA helicase RecQ"/>
    <property type="match status" value="1"/>
</dbReference>
<keyword evidence="7" id="KW-0378">Hydrolase</keyword>
<evidence type="ECO:0000256" key="1">
    <source>
        <dbReference type="ARBA" id="ARBA00001946"/>
    </source>
</evidence>
<keyword evidence="12" id="KW-0233">DNA recombination</keyword>
<keyword evidence="5" id="KW-0547">Nucleotide-binding</keyword>
<dbReference type="SMART" id="SM00341">
    <property type="entry name" value="HRDC"/>
    <property type="match status" value="1"/>
</dbReference>
<keyword evidence="13" id="KW-0234">DNA repair</keyword>
<dbReference type="FunFam" id="3.40.50.300:FF:000296">
    <property type="entry name" value="ATP-dependent DNA helicase RecQ"/>
    <property type="match status" value="1"/>
</dbReference>
<feature type="domain" description="HRDC" evidence="17">
    <location>
        <begin position="544"/>
        <end position="619"/>
    </location>
</feature>
<dbReference type="InterPro" id="IPR001650">
    <property type="entry name" value="Helicase_C-like"/>
</dbReference>
<dbReference type="PANTHER" id="PTHR13710:SF105">
    <property type="entry name" value="ATP-DEPENDENT DNA HELICASE Q1"/>
    <property type="match status" value="1"/>
</dbReference>
<organism evidence="20 21">
    <name type="scientific">Marinobacter lutaoensis</name>
    <dbReference type="NCBI Taxonomy" id="135739"/>
    <lineage>
        <taxon>Bacteria</taxon>
        <taxon>Pseudomonadati</taxon>
        <taxon>Pseudomonadota</taxon>
        <taxon>Gammaproteobacteria</taxon>
        <taxon>Pseudomonadales</taxon>
        <taxon>Marinobacteraceae</taxon>
        <taxon>Marinobacter</taxon>
    </lineage>
</organism>
<dbReference type="Proteomes" id="UP000189339">
    <property type="component" value="Unassembled WGS sequence"/>
</dbReference>
<comment type="catalytic activity">
    <reaction evidence="15">
        <text>Couples ATP hydrolysis with the unwinding of duplex DNA by translocating in the 3'-5' direction.</text>
        <dbReference type="EC" id="5.6.2.4"/>
    </reaction>
</comment>
<dbReference type="InterPro" id="IPR018982">
    <property type="entry name" value="RQC_domain"/>
</dbReference>
<evidence type="ECO:0000256" key="11">
    <source>
        <dbReference type="ARBA" id="ARBA00023125"/>
    </source>
</evidence>
<keyword evidence="14" id="KW-0413">Isomerase</keyword>
<keyword evidence="8 20" id="KW-0347">Helicase</keyword>
<dbReference type="PROSITE" id="PS51194">
    <property type="entry name" value="HELICASE_CTER"/>
    <property type="match status" value="1"/>
</dbReference>
<protein>
    <recommendedName>
        <fullName evidence="16">DNA helicase RecQ</fullName>
        <ecNumber evidence="16">5.6.2.4</ecNumber>
    </recommendedName>
</protein>
<dbReference type="InterPro" id="IPR002121">
    <property type="entry name" value="HRDC_dom"/>
</dbReference>
<reference evidence="20 21" key="1">
    <citation type="submission" date="2016-12" db="EMBL/GenBank/DDBJ databases">
        <title>Marinobacter lutaoensis whole genome sequencing.</title>
        <authorList>
            <person name="Verma A."/>
            <person name="Krishnamurthi S."/>
        </authorList>
    </citation>
    <scope>NUCLEOTIDE SEQUENCE [LARGE SCALE GENOMIC DNA]</scope>
    <source>
        <strain evidence="20 21">T5054</strain>
    </source>
</reference>
<dbReference type="PROSITE" id="PS51192">
    <property type="entry name" value="HELICASE_ATP_BIND_1"/>
    <property type="match status" value="1"/>
</dbReference>
<dbReference type="GO" id="GO:0009378">
    <property type="term" value="F:four-way junction helicase activity"/>
    <property type="evidence" value="ECO:0007669"/>
    <property type="project" value="TreeGrafter"/>
</dbReference>
<feature type="domain" description="Helicase ATP-binding" evidence="18">
    <location>
        <begin position="43"/>
        <end position="211"/>
    </location>
</feature>
<dbReference type="Gene3D" id="3.40.50.300">
    <property type="entry name" value="P-loop containing nucleotide triphosphate hydrolases"/>
    <property type="match status" value="2"/>
</dbReference>
<proteinExistence type="inferred from homology"/>
<dbReference type="InterPro" id="IPR004589">
    <property type="entry name" value="DNA_helicase_ATP-dep_RecQ"/>
</dbReference>
<evidence type="ECO:0000259" key="17">
    <source>
        <dbReference type="PROSITE" id="PS50967"/>
    </source>
</evidence>
<dbReference type="GO" id="GO:0003677">
    <property type="term" value="F:DNA binding"/>
    <property type="evidence" value="ECO:0007669"/>
    <property type="project" value="UniProtKB-KW"/>
</dbReference>
<evidence type="ECO:0000256" key="9">
    <source>
        <dbReference type="ARBA" id="ARBA00022833"/>
    </source>
</evidence>
<dbReference type="InterPro" id="IPR011545">
    <property type="entry name" value="DEAD/DEAH_box_helicase_dom"/>
</dbReference>
<dbReference type="SMART" id="SM00956">
    <property type="entry name" value="RQC"/>
    <property type="match status" value="1"/>
</dbReference>
<dbReference type="PROSITE" id="PS50967">
    <property type="entry name" value="HRDC"/>
    <property type="match status" value="1"/>
</dbReference>
<evidence type="ECO:0000256" key="16">
    <source>
        <dbReference type="NCBIfam" id="TIGR01389"/>
    </source>
</evidence>
<dbReference type="AlphaFoldDB" id="A0A1V2DUV1"/>
<evidence type="ECO:0000313" key="20">
    <source>
        <dbReference type="EMBL" id="ONF44116.1"/>
    </source>
</evidence>
<evidence type="ECO:0000256" key="12">
    <source>
        <dbReference type="ARBA" id="ARBA00023172"/>
    </source>
</evidence>
<dbReference type="GO" id="GO:0006260">
    <property type="term" value="P:DNA replication"/>
    <property type="evidence" value="ECO:0007669"/>
    <property type="project" value="InterPro"/>
</dbReference>
<dbReference type="SUPFAM" id="SSF52540">
    <property type="entry name" value="P-loop containing nucleoside triphosphate hydrolases"/>
    <property type="match status" value="2"/>
</dbReference>
<evidence type="ECO:0000256" key="14">
    <source>
        <dbReference type="ARBA" id="ARBA00023235"/>
    </source>
</evidence>
<evidence type="ECO:0000256" key="13">
    <source>
        <dbReference type="ARBA" id="ARBA00023204"/>
    </source>
</evidence>
<keyword evidence="6" id="KW-0227">DNA damage</keyword>
<dbReference type="GO" id="GO:0030894">
    <property type="term" value="C:replisome"/>
    <property type="evidence" value="ECO:0007669"/>
    <property type="project" value="TreeGrafter"/>
</dbReference>
<evidence type="ECO:0000256" key="6">
    <source>
        <dbReference type="ARBA" id="ARBA00022763"/>
    </source>
</evidence>
<keyword evidence="9" id="KW-0862">Zinc</keyword>
<evidence type="ECO:0000259" key="19">
    <source>
        <dbReference type="PROSITE" id="PS51194"/>
    </source>
</evidence>
<dbReference type="SMART" id="SM00487">
    <property type="entry name" value="DEXDc"/>
    <property type="match status" value="1"/>
</dbReference>
<dbReference type="PANTHER" id="PTHR13710">
    <property type="entry name" value="DNA HELICASE RECQ FAMILY MEMBER"/>
    <property type="match status" value="1"/>
</dbReference>
<evidence type="ECO:0000256" key="8">
    <source>
        <dbReference type="ARBA" id="ARBA00022806"/>
    </source>
</evidence>
<dbReference type="STRING" id="135739.BTO32_07455"/>
<feature type="domain" description="Helicase C-terminal" evidence="19">
    <location>
        <begin position="232"/>
        <end position="382"/>
    </location>
</feature>
<dbReference type="GO" id="GO:0006310">
    <property type="term" value="P:DNA recombination"/>
    <property type="evidence" value="ECO:0007669"/>
    <property type="project" value="UniProtKB-UniRule"/>
</dbReference>
<evidence type="ECO:0000256" key="2">
    <source>
        <dbReference type="ARBA" id="ARBA00001947"/>
    </source>
</evidence>
<gene>
    <name evidence="20" type="ORF">BTO32_07455</name>
</gene>
<comment type="cofactor">
    <cofactor evidence="2">
        <name>Zn(2+)</name>
        <dbReference type="ChEBI" id="CHEBI:29105"/>
    </cofactor>
</comment>
<dbReference type="EC" id="5.6.2.4" evidence="16"/>
<dbReference type="Pfam" id="PF00570">
    <property type="entry name" value="HRDC"/>
    <property type="match status" value="1"/>
</dbReference>
<evidence type="ECO:0000256" key="3">
    <source>
        <dbReference type="ARBA" id="ARBA00005446"/>
    </source>
</evidence>
<keyword evidence="21" id="KW-1185">Reference proteome</keyword>
<evidence type="ECO:0000256" key="5">
    <source>
        <dbReference type="ARBA" id="ARBA00022741"/>
    </source>
</evidence>
<dbReference type="FunFam" id="3.40.50.300:FF:000156">
    <property type="entry name" value="ATP-dependent DNA helicase recQ"/>
    <property type="match status" value="1"/>
</dbReference>
<dbReference type="InterPro" id="IPR032284">
    <property type="entry name" value="RecQ_Zn-bd"/>
</dbReference>
<evidence type="ECO:0000256" key="4">
    <source>
        <dbReference type="ARBA" id="ARBA00022723"/>
    </source>
</evidence>
<dbReference type="GO" id="GO:0046872">
    <property type="term" value="F:metal ion binding"/>
    <property type="evidence" value="ECO:0007669"/>
    <property type="project" value="UniProtKB-KW"/>
</dbReference>
<evidence type="ECO:0000259" key="18">
    <source>
        <dbReference type="PROSITE" id="PS51192"/>
    </source>
</evidence>